<dbReference type="EMBL" id="MU864388">
    <property type="protein sequence ID" value="KAK4188476.1"/>
    <property type="molecule type" value="Genomic_DNA"/>
</dbReference>
<dbReference type="AlphaFoldDB" id="A0AAN6WVV2"/>
<dbReference type="Gene3D" id="3.40.50.300">
    <property type="entry name" value="P-loop containing nucleotide triphosphate hydrolases"/>
    <property type="match status" value="1"/>
</dbReference>
<feature type="domain" description="Nephrocystin 3-like N-terminal" evidence="2">
    <location>
        <begin position="2"/>
        <end position="168"/>
    </location>
</feature>
<proteinExistence type="predicted"/>
<feature type="non-terminal residue" evidence="3">
    <location>
        <position position="202"/>
    </location>
</feature>
<gene>
    <name evidence="3" type="ORF">QBC35DRAFT_369947</name>
</gene>
<evidence type="ECO:0000313" key="3">
    <source>
        <dbReference type="EMBL" id="KAK4188476.1"/>
    </source>
</evidence>
<feature type="non-terminal residue" evidence="3">
    <location>
        <position position="1"/>
    </location>
</feature>
<name>A0AAN6WVV2_9PEZI</name>
<evidence type="ECO:0000313" key="4">
    <source>
        <dbReference type="Proteomes" id="UP001302126"/>
    </source>
</evidence>
<dbReference type="PANTHER" id="PTHR10039">
    <property type="entry name" value="AMELOGENIN"/>
    <property type="match status" value="1"/>
</dbReference>
<evidence type="ECO:0000256" key="1">
    <source>
        <dbReference type="ARBA" id="ARBA00022737"/>
    </source>
</evidence>
<comment type="caution">
    <text evidence="3">The sequence shown here is derived from an EMBL/GenBank/DDBJ whole genome shotgun (WGS) entry which is preliminary data.</text>
</comment>
<reference evidence="3" key="2">
    <citation type="submission" date="2023-05" db="EMBL/GenBank/DDBJ databases">
        <authorList>
            <consortium name="Lawrence Berkeley National Laboratory"/>
            <person name="Steindorff A."/>
            <person name="Hensen N."/>
            <person name="Bonometti L."/>
            <person name="Westerberg I."/>
            <person name="Brannstrom I.O."/>
            <person name="Guillou S."/>
            <person name="Cros-Aarteil S."/>
            <person name="Calhoun S."/>
            <person name="Haridas S."/>
            <person name="Kuo A."/>
            <person name="Mondo S."/>
            <person name="Pangilinan J."/>
            <person name="Riley R."/>
            <person name="Labutti K."/>
            <person name="Andreopoulos B."/>
            <person name="Lipzen A."/>
            <person name="Chen C."/>
            <person name="Yanf M."/>
            <person name="Daum C."/>
            <person name="Ng V."/>
            <person name="Clum A."/>
            <person name="Ohm R."/>
            <person name="Martin F."/>
            <person name="Silar P."/>
            <person name="Natvig D."/>
            <person name="Lalanne C."/>
            <person name="Gautier V."/>
            <person name="Ament-Velasquez S.L."/>
            <person name="Kruys A."/>
            <person name="Hutchinson M.I."/>
            <person name="Powell A.J."/>
            <person name="Barry K."/>
            <person name="Miller A.N."/>
            <person name="Grigoriev I.V."/>
            <person name="Debuchy R."/>
            <person name="Gladieux P."/>
            <person name="Thoren M.H."/>
            <person name="Johannesson H."/>
        </authorList>
    </citation>
    <scope>NUCLEOTIDE SEQUENCE</scope>
    <source>
        <strain evidence="3">PSN309</strain>
    </source>
</reference>
<organism evidence="3 4">
    <name type="scientific">Podospora australis</name>
    <dbReference type="NCBI Taxonomy" id="1536484"/>
    <lineage>
        <taxon>Eukaryota</taxon>
        <taxon>Fungi</taxon>
        <taxon>Dikarya</taxon>
        <taxon>Ascomycota</taxon>
        <taxon>Pezizomycotina</taxon>
        <taxon>Sordariomycetes</taxon>
        <taxon>Sordariomycetidae</taxon>
        <taxon>Sordariales</taxon>
        <taxon>Podosporaceae</taxon>
        <taxon>Podospora</taxon>
    </lineage>
</organism>
<dbReference type="Proteomes" id="UP001302126">
    <property type="component" value="Unassembled WGS sequence"/>
</dbReference>
<keyword evidence="1" id="KW-0677">Repeat</keyword>
<keyword evidence="4" id="KW-1185">Reference proteome</keyword>
<accession>A0AAN6WVV2</accession>
<dbReference type="InterPro" id="IPR056884">
    <property type="entry name" value="NPHP3-like_N"/>
</dbReference>
<protein>
    <recommendedName>
        <fullName evidence="2">Nephrocystin 3-like N-terminal domain-containing protein</fullName>
    </recommendedName>
</protein>
<sequence length="202" mass="22909">GLFAIHGKAGCGKSILMKFLGDNDSVSNILRRWAGMNTKLVVVKMFFWRSADKLQKSMAGFYRTILFHIIRQCPEFVEILLPYDSDNFRLNVSAFTKVEFRLSELHNAFQRISLVHAGSATTHSFCYSIDGLDEYEGDNVDQKFLAEQIASWCKPLQSDRVKVIVSSRPNTVFRKVFGEDAGDVTMNLHEVTKDDIVAFVQS</sequence>
<evidence type="ECO:0000259" key="2">
    <source>
        <dbReference type="Pfam" id="PF24883"/>
    </source>
</evidence>
<dbReference type="Pfam" id="PF24883">
    <property type="entry name" value="NPHP3_N"/>
    <property type="match status" value="1"/>
</dbReference>
<reference evidence="3" key="1">
    <citation type="journal article" date="2023" name="Mol. Phylogenet. Evol.">
        <title>Genome-scale phylogeny and comparative genomics of the fungal order Sordariales.</title>
        <authorList>
            <person name="Hensen N."/>
            <person name="Bonometti L."/>
            <person name="Westerberg I."/>
            <person name="Brannstrom I.O."/>
            <person name="Guillou S."/>
            <person name="Cros-Aarteil S."/>
            <person name="Calhoun S."/>
            <person name="Haridas S."/>
            <person name="Kuo A."/>
            <person name="Mondo S."/>
            <person name="Pangilinan J."/>
            <person name="Riley R."/>
            <person name="LaButti K."/>
            <person name="Andreopoulos B."/>
            <person name="Lipzen A."/>
            <person name="Chen C."/>
            <person name="Yan M."/>
            <person name="Daum C."/>
            <person name="Ng V."/>
            <person name="Clum A."/>
            <person name="Steindorff A."/>
            <person name="Ohm R.A."/>
            <person name="Martin F."/>
            <person name="Silar P."/>
            <person name="Natvig D.O."/>
            <person name="Lalanne C."/>
            <person name="Gautier V."/>
            <person name="Ament-Velasquez S.L."/>
            <person name="Kruys A."/>
            <person name="Hutchinson M.I."/>
            <person name="Powell A.J."/>
            <person name="Barry K."/>
            <person name="Miller A.N."/>
            <person name="Grigoriev I.V."/>
            <person name="Debuchy R."/>
            <person name="Gladieux P."/>
            <person name="Hiltunen Thoren M."/>
            <person name="Johannesson H."/>
        </authorList>
    </citation>
    <scope>NUCLEOTIDE SEQUENCE</scope>
    <source>
        <strain evidence="3">PSN309</strain>
    </source>
</reference>
<dbReference type="PANTHER" id="PTHR10039:SF5">
    <property type="entry name" value="NACHT DOMAIN-CONTAINING PROTEIN"/>
    <property type="match status" value="1"/>
</dbReference>
<dbReference type="InterPro" id="IPR027417">
    <property type="entry name" value="P-loop_NTPase"/>
</dbReference>